<evidence type="ECO:0000256" key="2">
    <source>
        <dbReference type="ARBA" id="ARBA00022676"/>
    </source>
</evidence>
<feature type="domain" description="Glycosyltransferase 2-like" evidence="4">
    <location>
        <begin position="3"/>
        <end position="87"/>
    </location>
</feature>
<dbReference type="OrthoDB" id="46222at2157"/>
<dbReference type="GO" id="GO:0016757">
    <property type="term" value="F:glycosyltransferase activity"/>
    <property type="evidence" value="ECO:0007669"/>
    <property type="project" value="UniProtKB-KW"/>
</dbReference>
<dbReference type="AlphaFoldDB" id="A0A510DXD9"/>
<dbReference type="InterPro" id="IPR029044">
    <property type="entry name" value="Nucleotide-diphossugar_trans"/>
</dbReference>
<keyword evidence="2" id="KW-0328">Glycosyltransferase</keyword>
<dbReference type="EMBL" id="AP018929">
    <property type="protein sequence ID" value="BBG24892.1"/>
    <property type="molecule type" value="Genomic_DNA"/>
</dbReference>
<dbReference type="Pfam" id="PF00535">
    <property type="entry name" value="Glycos_transf_2"/>
    <property type="match status" value="1"/>
</dbReference>
<evidence type="ECO:0000256" key="1">
    <source>
        <dbReference type="ARBA" id="ARBA00006739"/>
    </source>
</evidence>
<dbReference type="Gene3D" id="3.90.550.10">
    <property type="entry name" value="Spore Coat Polysaccharide Biosynthesis Protein SpsA, Chain A"/>
    <property type="match status" value="1"/>
</dbReference>
<comment type="similarity">
    <text evidence="1">Belongs to the glycosyltransferase 2 family.</text>
</comment>
<sequence length="306" mass="35570">MMSIVIINYGDTTYFRKLIDSLDNKEMEIEILVGTFDKINKDAEGKIKWIYLDKNYGPPGNRNRVARYAKGDFIVFLDNDVVLSPDFSVNISKYLDHSSILQLVLMREDGRIDSAGGLIDKLGYPHEIGRDQRFTSQEVKEILYAKGAGMIVPRDVFLKLNGFDEDYFYGYADTDLSLRAWKTGYRVVSIPVTAIHYEHGSFSSDEVERKLRLAFLLESRRLYFVTKNFEWSFLLSVFPKMAFFFLGSMIKDIVIRKDFSLFVTRFKAGTWFLGKLTEISRKRLKYRGKYRLGEKELVKKGLIIDH</sequence>
<evidence type="ECO:0000313" key="5">
    <source>
        <dbReference type="EMBL" id="BBG24892.1"/>
    </source>
</evidence>
<protein>
    <recommendedName>
        <fullName evidence="4">Glycosyltransferase 2-like domain-containing protein</fullName>
    </recommendedName>
</protein>
<accession>A0A510DXD9</accession>
<organism evidence="5 6">
    <name type="scientific">Sulfuracidifex tepidarius</name>
    <dbReference type="NCBI Taxonomy" id="1294262"/>
    <lineage>
        <taxon>Archaea</taxon>
        <taxon>Thermoproteota</taxon>
        <taxon>Thermoprotei</taxon>
        <taxon>Sulfolobales</taxon>
        <taxon>Sulfolobaceae</taxon>
        <taxon>Sulfuracidifex</taxon>
    </lineage>
</organism>
<dbReference type="InterPro" id="IPR001173">
    <property type="entry name" value="Glyco_trans_2-like"/>
</dbReference>
<dbReference type="RefSeq" id="WP_162302179.1">
    <property type="nucleotide sequence ID" value="NZ_AP018929.1"/>
</dbReference>
<proteinExistence type="inferred from homology"/>
<evidence type="ECO:0000259" key="4">
    <source>
        <dbReference type="Pfam" id="PF00535"/>
    </source>
</evidence>
<name>A0A510DXD9_9CREN</name>
<dbReference type="GeneID" id="41715961"/>
<evidence type="ECO:0000256" key="3">
    <source>
        <dbReference type="ARBA" id="ARBA00022679"/>
    </source>
</evidence>
<dbReference type="Proteomes" id="UP000322983">
    <property type="component" value="Chromosome"/>
</dbReference>
<keyword evidence="3" id="KW-0808">Transferase</keyword>
<gene>
    <name evidence="5" type="ORF">IC006_2226</name>
</gene>
<evidence type="ECO:0000313" key="6">
    <source>
        <dbReference type="Proteomes" id="UP000322983"/>
    </source>
</evidence>
<dbReference type="KEGG" id="step:IC006_2226"/>
<dbReference type="STRING" id="1294262.GCA_001316085_02334"/>
<dbReference type="PANTHER" id="PTHR43179:SF12">
    <property type="entry name" value="GALACTOFURANOSYLTRANSFERASE GLFT2"/>
    <property type="match status" value="1"/>
</dbReference>
<dbReference type="PANTHER" id="PTHR43179">
    <property type="entry name" value="RHAMNOSYLTRANSFERASE WBBL"/>
    <property type="match status" value="1"/>
</dbReference>
<keyword evidence="6" id="KW-1185">Reference proteome</keyword>
<reference evidence="5 6" key="1">
    <citation type="journal article" date="2020" name="Int. J. Syst. Evol. Microbiol.">
        <title>Sulfuracidifex tepidarius gen. nov., sp. nov. and transfer of Sulfolobus metallicus Huber and Stetter 1992 to the genus Sulfuracidifex as Sulfuracidifex metallicus comb. nov.</title>
        <authorList>
            <person name="Itoh T."/>
            <person name="Miura T."/>
            <person name="Sakai H.D."/>
            <person name="Kato S."/>
            <person name="Ohkuma M."/>
            <person name="Takashina T."/>
        </authorList>
    </citation>
    <scope>NUCLEOTIDE SEQUENCE [LARGE SCALE GENOMIC DNA]</scope>
    <source>
        <strain evidence="5 6">IC-006</strain>
    </source>
</reference>
<dbReference type="SUPFAM" id="SSF53448">
    <property type="entry name" value="Nucleotide-diphospho-sugar transferases"/>
    <property type="match status" value="1"/>
</dbReference>